<proteinExistence type="predicted"/>
<evidence type="ECO:0000313" key="3">
    <source>
        <dbReference type="Proteomes" id="UP000001935"/>
    </source>
</evidence>
<dbReference type="AlphaFoldDB" id="Q2IE47"/>
<dbReference type="Proteomes" id="UP000001935">
    <property type="component" value="Chromosome"/>
</dbReference>
<protein>
    <submittedName>
        <fullName evidence="2">Uncharacterized protein</fullName>
    </submittedName>
</protein>
<evidence type="ECO:0000313" key="2">
    <source>
        <dbReference type="EMBL" id="ABC82859.1"/>
    </source>
</evidence>
<name>Q2IE47_ANADE</name>
<organism evidence="2 3">
    <name type="scientific">Anaeromyxobacter dehalogenans (strain 2CP-C)</name>
    <dbReference type="NCBI Taxonomy" id="290397"/>
    <lineage>
        <taxon>Bacteria</taxon>
        <taxon>Pseudomonadati</taxon>
        <taxon>Myxococcota</taxon>
        <taxon>Myxococcia</taxon>
        <taxon>Myxococcales</taxon>
        <taxon>Cystobacterineae</taxon>
        <taxon>Anaeromyxobacteraceae</taxon>
        <taxon>Anaeromyxobacter</taxon>
    </lineage>
</organism>
<dbReference type="HOGENOM" id="CLU_358898_0_0_7"/>
<sequence>MIRTVSIQGLALAAALAAAAGLGACSSSDDKKCQDFCGEGAACVGGACVAVEACSPACGAGTVCQGAGASATCVPLLSSACAGGCAQDQVCIASGGTAACVGVCGAGQAWNAGARRCEATASLCGPGQSWNATALRCEVTNIHAAWLTGPFTKGEEVTAECLTCHAGAGQEMLASAHFRWAGPTPGLRDAAGNPVDDGTIGKKGLINDFCVAVPSNEGRCGECHAGYGDPAQKKLAYQLAPDAGRVDCLICHADLATSYVKAQKNFGVAEVKPVSGCTPACTAAQVCLPLAAGPTCVAPGSPEYAAKLSDVLLQAARSVRRPGRDNCGKCHFYAGGGDNVKMGDLASSLAVPAGPEVDVHMGSASAGAPTLCVDCHAGDAFRHDRMKGTGLSVAMVEEAPLACADCHAPTAPIHTAKHLATVACQTCHVPALSRQLATKTSWNWEQAGYKDCRYPGAPQAIVDACVTNPASAAFGTSKAVIDGVEVDYNWQKGVFVMEKDVKPAYRWYDGTARHATISGALASFDPADGQEAGAPIALSEPAARLGDAGARITPFKHMEGRQPVMIDGSFAIVPHVFGQWSLWGLKPDPTTAGASIPVIPATSAAPTGPRYGDHATYGAFLDAMWNDVVSFGAATAGQVPALVTVAAGQATRDVAGDVTVNAPGHGLASGSYNVMTPDAGFAPGIKVVTAVDANTLRWHEAALPAPAAPVVSTQPVRLFRALVRGVDWRWGSTEMFMNVNHEVAPKAQAISECTDCHGPGARVPVCDLYQGAATRPIGCP</sequence>
<keyword evidence="1" id="KW-0732">Signal</keyword>
<dbReference type="STRING" id="290397.Adeh_3090"/>
<dbReference type="EMBL" id="CP000251">
    <property type="protein sequence ID" value="ABC82859.1"/>
    <property type="molecule type" value="Genomic_DNA"/>
</dbReference>
<dbReference type="SUPFAM" id="SSF48695">
    <property type="entry name" value="Multiheme cytochromes"/>
    <property type="match status" value="1"/>
</dbReference>
<dbReference type="eggNOG" id="ENOG502Z8B5">
    <property type="taxonomic scope" value="Bacteria"/>
</dbReference>
<dbReference type="PROSITE" id="PS51257">
    <property type="entry name" value="PROKAR_LIPOPROTEIN"/>
    <property type="match status" value="1"/>
</dbReference>
<dbReference type="KEGG" id="ade:Adeh_3090"/>
<accession>Q2IE47</accession>
<dbReference type="InterPro" id="IPR036280">
    <property type="entry name" value="Multihaem_cyt_sf"/>
</dbReference>
<dbReference type="RefSeq" id="WP_011422141.1">
    <property type="nucleotide sequence ID" value="NC_007760.1"/>
</dbReference>
<dbReference type="OrthoDB" id="9788513at2"/>
<feature type="signal peptide" evidence="1">
    <location>
        <begin position="1"/>
        <end position="20"/>
    </location>
</feature>
<gene>
    <name evidence="2" type="ordered locus">Adeh_3090</name>
</gene>
<dbReference type="Pfam" id="PF11783">
    <property type="entry name" value="Cytochrome_cB"/>
    <property type="match status" value="1"/>
</dbReference>
<evidence type="ECO:0000256" key="1">
    <source>
        <dbReference type="SAM" id="SignalP"/>
    </source>
</evidence>
<feature type="chain" id="PRO_5004210029" evidence="1">
    <location>
        <begin position="21"/>
        <end position="780"/>
    </location>
</feature>
<reference evidence="2" key="1">
    <citation type="submission" date="2006-01" db="EMBL/GenBank/DDBJ databases">
        <title>Complete sequence of Anaeromyxobacter dehalogenans 2CP-C.</title>
        <authorList>
            <consortium name="US DOE Joint Genome Institute"/>
            <person name="Copeland A."/>
            <person name="Lucas S."/>
            <person name="Lapidus A."/>
            <person name="Barry K."/>
            <person name="Detter J.C."/>
            <person name="Glavina T."/>
            <person name="Hammon N."/>
            <person name="Israni S."/>
            <person name="Pitluck S."/>
            <person name="Brettin T."/>
            <person name="Bruce D."/>
            <person name="Han C."/>
            <person name="Tapia R."/>
            <person name="Gilna P."/>
            <person name="Kiss H."/>
            <person name="Schmutz J."/>
            <person name="Larimer F."/>
            <person name="Land M."/>
            <person name="Kyrpides N."/>
            <person name="Anderson I."/>
            <person name="Sanford R.A."/>
            <person name="Ritalahti K.M."/>
            <person name="Thomas H.S."/>
            <person name="Kirby J.R."/>
            <person name="Zhulin I.B."/>
            <person name="Loeffler F.E."/>
            <person name="Richardson P."/>
        </authorList>
    </citation>
    <scope>NUCLEOTIDE SEQUENCE</scope>
    <source>
        <strain evidence="2">2CP-C</strain>
    </source>
</reference>
<dbReference type="InterPro" id="IPR024673">
    <property type="entry name" value="Octahem_Cyt_c"/>
</dbReference>